<dbReference type="Proteomes" id="UP000254107">
    <property type="component" value="Unassembled WGS sequence"/>
</dbReference>
<dbReference type="AlphaFoldDB" id="A0A378QH70"/>
<protein>
    <submittedName>
        <fullName evidence="1">Uncharacterized protein</fullName>
    </submittedName>
</protein>
<dbReference type="EMBL" id="UGQC01000001">
    <property type="protein sequence ID" value="STY99810.1"/>
    <property type="molecule type" value="Genomic_DNA"/>
</dbReference>
<dbReference type="GeneID" id="302271649"/>
<evidence type="ECO:0000313" key="2">
    <source>
        <dbReference type="Proteomes" id="UP000254107"/>
    </source>
</evidence>
<sequence>MLVQLYIFNKSNGLFLYQDIGNPDHVISDLGDDKDFTLTPPPDDTKVWRWVDNHWE</sequence>
<accession>A0A378QH70</accession>
<proteinExistence type="predicted"/>
<evidence type="ECO:0000313" key="1">
    <source>
        <dbReference type="EMBL" id="STY99810.1"/>
    </source>
</evidence>
<organism evidence="1 2">
    <name type="scientific">Moraxella lacunata</name>
    <dbReference type="NCBI Taxonomy" id="477"/>
    <lineage>
        <taxon>Bacteria</taxon>
        <taxon>Pseudomonadati</taxon>
        <taxon>Pseudomonadota</taxon>
        <taxon>Gammaproteobacteria</taxon>
        <taxon>Moraxellales</taxon>
        <taxon>Moraxellaceae</taxon>
        <taxon>Moraxella</taxon>
    </lineage>
</organism>
<name>A0A378QH70_MORLA</name>
<keyword evidence="2" id="KW-1185">Reference proteome</keyword>
<gene>
    <name evidence="1" type="ORF">NCTC7911_01189</name>
</gene>
<reference evidence="1 2" key="1">
    <citation type="submission" date="2018-06" db="EMBL/GenBank/DDBJ databases">
        <authorList>
            <consortium name="Pathogen Informatics"/>
            <person name="Doyle S."/>
        </authorList>
    </citation>
    <scope>NUCLEOTIDE SEQUENCE [LARGE SCALE GENOMIC DNA]</scope>
    <source>
        <strain evidence="1 2">NCTC7911</strain>
    </source>
</reference>
<dbReference type="RefSeq" id="WP_181879678.1">
    <property type="nucleotide sequence ID" value="NZ_UGQC01000001.1"/>
</dbReference>